<protein>
    <recommendedName>
        <fullName evidence="3">PHD-type zinc finger plants domain-containing protein</fullName>
    </recommendedName>
</protein>
<evidence type="ECO:0000313" key="4">
    <source>
        <dbReference type="EMBL" id="KAJ1702281.1"/>
    </source>
</evidence>
<comment type="caution">
    <text evidence="4">The sequence shown here is derived from an EMBL/GenBank/DDBJ whole genome shotgun (WGS) entry which is preliminary data.</text>
</comment>
<evidence type="ECO:0000256" key="1">
    <source>
        <dbReference type="ARBA" id="ARBA00022771"/>
    </source>
</evidence>
<evidence type="ECO:0000313" key="5">
    <source>
        <dbReference type="Proteomes" id="UP001151287"/>
    </source>
</evidence>
<dbReference type="PANTHER" id="PTHR33779">
    <property type="entry name" value="EXPRESSED PROTEIN"/>
    <property type="match status" value="1"/>
</dbReference>
<keyword evidence="2" id="KW-0862">Zinc</keyword>
<dbReference type="GO" id="GO:0008270">
    <property type="term" value="F:zinc ion binding"/>
    <property type="evidence" value="ECO:0007669"/>
    <property type="project" value="UniProtKB-KW"/>
</dbReference>
<proteinExistence type="predicted"/>
<dbReference type="EMBL" id="JAMQYH010000001">
    <property type="protein sequence ID" value="KAJ1702281.1"/>
    <property type="molecule type" value="Genomic_DNA"/>
</dbReference>
<reference evidence="4" key="1">
    <citation type="journal article" date="2022" name="Cell">
        <title>Repeat-based holocentromeres influence genome architecture and karyotype evolution.</title>
        <authorList>
            <person name="Hofstatter P.G."/>
            <person name="Thangavel G."/>
            <person name="Lux T."/>
            <person name="Neumann P."/>
            <person name="Vondrak T."/>
            <person name="Novak P."/>
            <person name="Zhang M."/>
            <person name="Costa L."/>
            <person name="Castellani M."/>
            <person name="Scott A."/>
            <person name="Toegelov H."/>
            <person name="Fuchs J."/>
            <person name="Mata-Sucre Y."/>
            <person name="Dias Y."/>
            <person name="Vanzela A.L.L."/>
            <person name="Huettel B."/>
            <person name="Almeida C.C.S."/>
            <person name="Simkova H."/>
            <person name="Souza G."/>
            <person name="Pedrosa-Harand A."/>
            <person name="Macas J."/>
            <person name="Mayer K.F.X."/>
            <person name="Houben A."/>
            <person name="Marques A."/>
        </authorList>
    </citation>
    <scope>NUCLEOTIDE SEQUENCE</scope>
    <source>
        <strain evidence="4">RhyBre1mFocal</strain>
    </source>
</reference>
<evidence type="ECO:0000256" key="2">
    <source>
        <dbReference type="ARBA" id="ARBA00022833"/>
    </source>
</evidence>
<dbReference type="InterPro" id="IPR011011">
    <property type="entry name" value="Znf_FYVE_PHD"/>
</dbReference>
<keyword evidence="1" id="KW-0863">Zinc-finger</keyword>
<accession>A0A9Q0HXM7</accession>
<dbReference type="PANTHER" id="PTHR33779:SF11">
    <property type="entry name" value="OS04G0551600 PROTEIN"/>
    <property type="match status" value="1"/>
</dbReference>
<dbReference type="AlphaFoldDB" id="A0A9Q0HXM7"/>
<dbReference type="Gene3D" id="3.30.40.10">
    <property type="entry name" value="Zinc/RING finger domain, C3HC4 (zinc finger)"/>
    <property type="match status" value="1"/>
</dbReference>
<dbReference type="OrthoDB" id="1935489at2759"/>
<evidence type="ECO:0000259" key="3">
    <source>
        <dbReference type="Pfam" id="PF25054"/>
    </source>
</evidence>
<keyword evidence="5" id="KW-1185">Reference proteome</keyword>
<dbReference type="InterPro" id="IPR056874">
    <property type="entry name" value="PHD_dom_pln"/>
</dbReference>
<dbReference type="Proteomes" id="UP001151287">
    <property type="component" value="Unassembled WGS sequence"/>
</dbReference>
<keyword evidence="1" id="KW-0479">Metal-binding</keyword>
<feature type="domain" description="PHD-type zinc finger plants" evidence="3">
    <location>
        <begin position="10"/>
        <end position="54"/>
    </location>
</feature>
<organism evidence="4 5">
    <name type="scientific">Rhynchospora breviuscula</name>
    <dbReference type="NCBI Taxonomy" id="2022672"/>
    <lineage>
        <taxon>Eukaryota</taxon>
        <taxon>Viridiplantae</taxon>
        <taxon>Streptophyta</taxon>
        <taxon>Embryophyta</taxon>
        <taxon>Tracheophyta</taxon>
        <taxon>Spermatophyta</taxon>
        <taxon>Magnoliopsida</taxon>
        <taxon>Liliopsida</taxon>
        <taxon>Poales</taxon>
        <taxon>Cyperaceae</taxon>
        <taxon>Cyperoideae</taxon>
        <taxon>Rhynchosporeae</taxon>
        <taxon>Rhynchospora</taxon>
    </lineage>
</organism>
<dbReference type="Pfam" id="PF25054">
    <property type="entry name" value="PHD_pln"/>
    <property type="match status" value="1"/>
</dbReference>
<sequence>MAKSSDIVCSMCGDIGFPEKLFQCSRCQFRFQHSYCTNYYSQKAADAAEVCDWCLTEEQRNSKQGTTQSQSKKIVISTEKVKQIKVDREETVCRGKSINISGASSSSSSKTAGRRYKLLKDVLC</sequence>
<gene>
    <name evidence="4" type="ORF">LUZ63_002060</name>
</gene>
<dbReference type="SUPFAM" id="SSF57903">
    <property type="entry name" value="FYVE/PHD zinc finger"/>
    <property type="match status" value="1"/>
</dbReference>
<dbReference type="InterPro" id="IPR013083">
    <property type="entry name" value="Znf_RING/FYVE/PHD"/>
</dbReference>
<name>A0A9Q0HXM7_9POAL</name>